<dbReference type="PANTHER" id="PTHR33990">
    <property type="entry name" value="PROTEIN YJDN-RELATED"/>
    <property type="match status" value="1"/>
</dbReference>
<comment type="caution">
    <text evidence="1">The sequence shown here is derived from an EMBL/GenBank/DDBJ whole genome shotgun (WGS) entry which is preliminary data.</text>
</comment>
<dbReference type="RefSeq" id="WP_114494654.1">
    <property type="nucleotide sequence ID" value="NZ_QPJW01000001.1"/>
</dbReference>
<gene>
    <name evidence="1" type="ORF">DFP94_101274</name>
</gene>
<proteinExistence type="predicted"/>
<dbReference type="OrthoDB" id="9806473at2"/>
<organism evidence="1 2">
    <name type="scientific">Fontibacillus phaseoli</name>
    <dbReference type="NCBI Taxonomy" id="1416533"/>
    <lineage>
        <taxon>Bacteria</taxon>
        <taxon>Bacillati</taxon>
        <taxon>Bacillota</taxon>
        <taxon>Bacilli</taxon>
        <taxon>Bacillales</taxon>
        <taxon>Paenibacillaceae</taxon>
        <taxon>Fontibacillus</taxon>
    </lineage>
</organism>
<dbReference type="InterPro" id="IPR029068">
    <property type="entry name" value="Glyas_Bleomycin-R_OHBP_Dase"/>
</dbReference>
<protein>
    <submittedName>
        <fullName evidence="1">PhnB protein</fullName>
    </submittedName>
</protein>
<keyword evidence="2" id="KW-1185">Reference proteome</keyword>
<evidence type="ECO:0000313" key="1">
    <source>
        <dbReference type="EMBL" id="RCX22693.1"/>
    </source>
</evidence>
<dbReference type="Proteomes" id="UP000253090">
    <property type="component" value="Unassembled WGS sequence"/>
</dbReference>
<evidence type="ECO:0000313" key="2">
    <source>
        <dbReference type="Proteomes" id="UP000253090"/>
    </source>
</evidence>
<accession>A0A369BMB7</accession>
<dbReference type="AlphaFoldDB" id="A0A369BMB7"/>
<dbReference type="SUPFAM" id="SSF54593">
    <property type="entry name" value="Glyoxalase/Bleomycin resistance protein/Dihydroxybiphenyl dioxygenase"/>
    <property type="match status" value="1"/>
</dbReference>
<sequence length="124" mass="14121">MLVPQLYLNGDCCDAIELYKKTFNTDTDSMMLDPEKEPEKFVIHAEMHILGQRVMLSDFGGEALGSCDSVMELVAIFETEEVLKEAYEIMNEESTTITPIGPVFFSPCMVQFVDKFGVRWCFMI</sequence>
<dbReference type="Gene3D" id="3.10.180.10">
    <property type="entry name" value="2,3-Dihydroxybiphenyl 1,2-Dioxygenase, domain 1"/>
    <property type="match status" value="1"/>
</dbReference>
<name>A0A369BMB7_9BACL</name>
<dbReference type="PANTHER" id="PTHR33990:SF1">
    <property type="entry name" value="PROTEIN YJDN"/>
    <property type="match status" value="1"/>
</dbReference>
<reference evidence="1 2" key="1">
    <citation type="submission" date="2018-07" db="EMBL/GenBank/DDBJ databases">
        <title>Genomic Encyclopedia of Type Strains, Phase III (KMG-III): the genomes of soil and plant-associated and newly described type strains.</title>
        <authorList>
            <person name="Whitman W."/>
        </authorList>
    </citation>
    <scope>NUCLEOTIDE SEQUENCE [LARGE SCALE GENOMIC DNA]</scope>
    <source>
        <strain evidence="1 2">CECT 8333</strain>
    </source>
</reference>
<dbReference type="EMBL" id="QPJW01000001">
    <property type="protein sequence ID" value="RCX22693.1"/>
    <property type="molecule type" value="Genomic_DNA"/>
</dbReference>